<sequence length="199" mass="22112">MGSNQYGQQLKNSSKIATDKMRKLFMRQGYNRRQGAKGFSRNSSTTTTDQLSSSGHGVCEYMGATYSSAQQFTQPAVAQLMRCGSYPLRSYWLTDPSREMSLKYVLTRNEVILAVIRKKHADSFSSIMDIATYLVRYFELKKIIDDSRTWSPVNTASDDSVARGGIVGKSGSGTQLSVPEVSEELTDRLMPRWFGASGG</sequence>
<name>A0A2Z7CHX7_9LAMI</name>
<reference evidence="2 3" key="1">
    <citation type="journal article" date="2015" name="Proc. Natl. Acad. Sci. U.S.A.">
        <title>The resurrection genome of Boea hygrometrica: A blueprint for survival of dehydration.</title>
        <authorList>
            <person name="Xiao L."/>
            <person name="Yang G."/>
            <person name="Zhang L."/>
            <person name="Yang X."/>
            <person name="Zhao S."/>
            <person name="Ji Z."/>
            <person name="Zhou Q."/>
            <person name="Hu M."/>
            <person name="Wang Y."/>
            <person name="Chen M."/>
            <person name="Xu Y."/>
            <person name="Jin H."/>
            <person name="Xiao X."/>
            <person name="Hu G."/>
            <person name="Bao F."/>
            <person name="Hu Y."/>
            <person name="Wan P."/>
            <person name="Li L."/>
            <person name="Deng X."/>
            <person name="Kuang T."/>
            <person name="Xiang C."/>
            <person name="Zhu J.K."/>
            <person name="Oliver M.J."/>
            <person name="He Y."/>
        </authorList>
    </citation>
    <scope>NUCLEOTIDE SEQUENCE [LARGE SCALE GENOMIC DNA]</scope>
    <source>
        <strain evidence="3">cv. XS01</strain>
    </source>
</reference>
<gene>
    <name evidence="2" type="ORF">F511_08010</name>
</gene>
<evidence type="ECO:0000313" key="2">
    <source>
        <dbReference type="EMBL" id="KZV45507.1"/>
    </source>
</evidence>
<dbReference type="AlphaFoldDB" id="A0A2Z7CHX7"/>
<dbReference type="Proteomes" id="UP000250235">
    <property type="component" value="Unassembled WGS sequence"/>
</dbReference>
<accession>A0A2Z7CHX7</accession>
<protein>
    <submittedName>
        <fullName evidence="2">Uncharacterized protein</fullName>
    </submittedName>
</protein>
<organism evidence="2 3">
    <name type="scientific">Dorcoceras hygrometricum</name>
    <dbReference type="NCBI Taxonomy" id="472368"/>
    <lineage>
        <taxon>Eukaryota</taxon>
        <taxon>Viridiplantae</taxon>
        <taxon>Streptophyta</taxon>
        <taxon>Embryophyta</taxon>
        <taxon>Tracheophyta</taxon>
        <taxon>Spermatophyta</taxon>
        <taxon>Magnoliopsida</taxon>
        <taxon>eudicotyledons</taxon>
        <taxon>Gunneridae</taxon>
        <taxon>Pentapetalae</taxon>
        <taxon>asterids</taxon>
        <taxon>lamiids</taxon>
        <taxon>Lamiales</taxon>
        <taxon>Gesneriaceae</taxon>
        <taxon>Didymocarpoideae</taxon>
        <taxon>Trichosporeae</taxon>
        <taxon>Loxocarpinae</taxon>
        <taxon>Dorcoceras</taxon>
    </lineage>
</organism>
<dbReference type="EMBL" id="KQ996072">
    <property type="protein sequence ID" value="KZV45507.1"/>
    <property type="molecule type" value="Genomic_DNA"/>
</dbReference>
<evidence type="ECO:0000313" key="3">
    <source>
        <dbReference type="Proteomes" id="UP000250235"/>
    </source>
</evidence>
<proteinExistence type="predicted"/>
<keyword evidence="3" id="KW-1185">Reference proteome</keyword>
<feature type="compositionally biased region" description="Low complexity" evidence="1">
    <location>
        <begin position="43"/>
        <end position="53"/>
    </location>
</feature>
<evidence type="ECO:0000256" key="1">
    <source>
        <dbReference type="SAM" id="MobiDB-lite"/>
    </source>
</evidence>
<feature type="region of interest" description="Disordered" evidence="1">
    <location>
        <begin position="34"/>
        <end position="53"/>
    </location>
</feature>